<keyword evidence="2" id="KW-1185">Reference proteome</keyword>
<evidence type="ECO:0008006" key="3">
    <source>
        <dbReference type="Google" id="ProtNLM"/>
    </source>
</evidence>
<dbReference type="RefSeq" id="WP_124155605.1">
    <property type="nucleotide sequence ID" value="NZ_CAWOLW010000250.1"/>
</dbReference>
<dbReference type="AlphaFoldDB" id="A0A3N6NYU2"/>
<evidence type="ECO:0000313" key="1">
    <source>
        <dbReference type="EMBL" id="RQH24262.1"/>
    </source>
</evidence>
<dbReference type="EMBL" id="RCBY01000323">
    <property type="protein sequence ID" value="RQH24262.1"/>
    <property type="molecule type" value="Genomic_DNA"/>
</dbReference>
<gene>
    <name evidence="1" type="ORF">D5R40_29895</name>
</gene>
<organism evidence="1 2">
    <name type="scientific">Okeania hirsuta</name>
    <dbReference type="NCBI Taxonomy" id="1458930"/>
    <lineage>
        <taxon>Bacteria</taxon>
        <taxon>Bacillati</taxon>
        <taxon>Cyanobacteriota</taxon>
        <taxon>Cyanophyceae</taxon>
        <taxon>Oscillatoriophycideae</taxon>
        <taxon>Oscillatoriales</taxon>
        <taxon>Microcoleaceae</taxon>
        <taxon>Okeania</taxon>
    </lineage>
</organism>
<reference evidence="1 2" key="1">
    <citation type="journal article" date="2018" name="ACS Chem. Biol.">
        <title>Ketoreductase domain dysfunction expands chemodiversity: malyngamide biosynthesis in the cyanobacterium Okeania hirsuta.</title>
        <authorList>
            <person name="Moss N.A."/>
            <person name="Leao T."/>
            <person name="Rankin M."/>
            <person name="McCullough T.M."/>
            <person name="Qu P."/>
            <person name="Korobeynikov A."/>
            <person name="Smith J.L."/>
            <person name="Gerwick L."/>
            <person name="Gerwick W.H."/>
        </authorList>
    </citation>
    <scope>NUCLEOTIDE SEQUENCE [LARGE SCALE GENOMIC DNA]</scope>
    <source>
        <strain evidence="1 2">PAB10Feb10-1</strain>
    </source>
</reference>
<dbReference type="InterPro" id="IPR011990">
    <property type="entry name" value="TPR-like_helical_dom_sf"/>
</dbReference>
<evidence type="ECO:0000313" key="2">
    <source>
        <dbReference type="Proteomes" id="UP000269154"/>
    </source>
</evidence>
<name>A0A3N6NYU2_9CYAN</name>
<protein>
    <recommendedName>
        <fullName evidence="3">Tetratricopeptide repeat protein</fullName>
    </recommendedName>
</protein>
<sequence>MAEILAKEKRYEEALALANEAEQLAQETGLISNAANTKALQSFIYESMEDYQQALYNFMITSISEIAWILSRKIPFTKICKPKRGL</sequence>
<dbReference type="Proteomes" id="UP000269154">
    <property type="component" value="Unassembled WGS sequence"/>
</dbReference>
<dbReference type="SUPFAM" id="SSF48452">
    <property type="entry name" value="TPR-like"/>
    <property type="match status" value="1"/>
</dbReference>
<comment type="caution">
    <text evidence="1">The sequence shown here is derived from an EMBL/GenBank/DDBJ whole genome shotgun (WGS) entry which is preliminary data.</text>
</comment>
<proteinExistence type="predicted"/>
<accession>A0A3N6NYU2</accession>